<evidence type="ECO:0000313" key="4">
    <source>
        <dbReference type="Proteomes" id="UP000182826"/>
    </source>
</evidence>
<comment type="caution">
    <text evidence="3">The sequence shown here is derived from an EMBL/GenBank/DDBJ whole genome shotgun (WGS) entry which is preliminary data.</text>
</comment>
<dbReference type="RefSeq" id="WP_071636276.1">
    <property type="nucleotide sequence ID" value="NZ_MLFK01000005.1"/>
</dbReference>
<evidence type="ECO:0000256" key="2">
    <source>
        <dbReference type="SAM" id="SignalP"/>
    </source>
</evidence>
<protein>
    <recommendedName>
        <fullName evidence="5">Acid-shock protein</fullName>
    </recommendedName>
</protein>
<evidence type="ECO:0008006" key="5">
    <source>
        <dbReference type="Google" id="ProtNLM"/>
    </source>
</evidence>
<keyword evidence="4" id="KW-1185">Reference proteome</keyword>
<feature type="chain" id="PRO_5009643876" description="Acid-shock protein" evidence="2">
    <location>
        <begin position="28"/>
        <end position="61"/>
    </location>
</feature>
<accession>A0A1J7BWH9</accession>
<name>A0A1J7BWH9_FLAJO</name>
<evidence type="ECO:0000256" key="1">
    <source>
        <dbReference type="SAM" id="MobiDB-lite"/>
    </source>
</evidence>
<keyword evidence="2" id="KW-0732">Signal</keyword>
<reference evidence="3 4" key="1">
    <citation type="submission" date="2016-10" db="EMBL/GenBank/DDBJ databases">
        <title>Draft Genome Sequence of Rhizobacteria Flavobacterium johnsoniae CI04.</title>
        <authorList>
            <person name="Bravo J.I."/>
            <person name="Lozano G.L."/>
            <person name="Handelsman J."/>
        </authorList>
    </citation>
    <scope>NUCLEOTIDE SEQUENCE [LARGE SCALE GENOMIC DNA]</scope>
    <source>
        <strain evidence="3 4">CI04</strain>
    </source>
</reference>
<organism evidence="3 4">
    <name type="scientific">Flavobacterium johnsoniae</name>
    <name type="common">Cytophaga johnsonae</name>
    <dbReference type="NCBI Taxonomy" id="986"/>
    <lineage>
        <taxon>Bacteria</taxon>
        <taxon>Pseudomonadati</taxon>
        <taxon>Bacteroidota</taxon>
        <taxon>Flavobacteriia</taxon>
        <taxon>Flavobacteriales</taxon>
        <taxon>Flavobacteriaceae</taxon>
        <taxon>Flavobacterium</taxon>
    </lineage>
</organism>
<feature type="compositionally biased region" description="Low complexity" evidence="1">
    <location>
        <begin position="20"/>
        <end position="30"/>
    </location>
</feature>
<dbReference type="Proteomes" id="UP000182826">
    <property type="component" value="Unassembled WGS sequence"/>
</dbReference>
<evidence type="ECO:0000313" key="3">
    <source>
        <dbReference type="EMBL" id="OIV43003.1"/>
    </source>
</evidence>
<dbReference type="AlphaFoldDB" id="A0A1J7BWH9"/>
<gene>
    <name evidence="3" type="ORF">BKM63_09085</name>
</gene>
<proteinExistence type="predicted"/>
<feature type="compositionally biased region" description="Basic residues" evidence="1">
    <location>
        <begin position="36"/>
        <end position="46"/>
    </location>
</feature>
<dbReference type="EMBL" id="MLFK01000005">
    <property type="protein sequence ID" value="OIV43003.1"/>
    <property type="molecule type" value="Genomic_DNA"/>
</dbReference>
<feature type="region of interest" description="Disordered" evidence="1">
    <location>
        <begin position="20"/>
        <end position="61"/>
    </location>
</feature>
<feature type="compositionally biased region" description="Basic and acidic residues" evidence="1">
    <location>
        <begin position="47"/>
        <end position="61"/>
    </location>
</feature>
<feature type="signal peptide" evidence="2">
    <location>
        <begin position="1"/>
        <end position="27"/>
    </location>
</feature>
<sequence length="61" mass="6390">MKKLILLAVAVLGTTAMVSAQTTPAQAAPAKEVKATKHHNHKSGKKAKAETPKEEAATVKK</sequence>